<dbReference type="PANTHER" id="PTHR32479:SF17">
    <property type="entry name" value="GLYCOLATE OXIDASE IRON-SULFUR SUBUNIT"/>
    <property type="match status" value="1"/>
</dbReference>
<feature type="non-terminal residue" evidence="7">
    <location>
        <position position="1"/>
    </location>
</feature>
<evidence type="ECO:0000256" key="5">
    <source>
        <dbReference type="ARBA" id="ARBA00023014"/>
    </source>
</evidence>
<feature type="domain" description="Cysteine-rich" evidence="6">
    <location>
        <begin position="2"/>
        <end position="65"/>
    </location>
</feature>
<dbReference type="PANTHER" id="PTHR32479">
    <property type="entry name" value="GLYCOLATE OXIDASE IRON-SULFUR SUBUNIT"/>
    <property type="match status" value="1"/>
</dbReference>
<dbReference type="GO" id="GO:0016491">
    <property type="term" value="F:oxidoreductase activity"/>
    <property type="evidence" value="ECO:0007669"/>
    <property type="project" value="UniProtKB-ARBA"/>
</dbReference>
<evidence type="ECO:0000313" key="7">
    <source>
        <dbReference type="EMBL" id="MBM3222526.1"/>
    </source>
</evidence>
<evidence type="ECO:0000259" key="6">
    <source>
        <dbReference type="Pfam" id="PF02754"/>
    </source>
</evidence>
<proteinExistence type="predicted"/>
<keyword evidence="3" id="KW-0677">Repeat</keyword>
<accession>A0A938B0Z8</accession>
<dbReference type="GO" id="GO:0051539">
    <property type="term" value="F:4 iron, 4 sulfur cluster binding"/>
    <property type="evidence" value="ECO:0007669"/>
    <property type="project" value="UniProtKB-KW"/>
</dbReference>
<evidence type="ECO:0000256" key="2">
    <source>
        <dbReference type="ARBA" id="ARBA00022723"/>
    </source>
</evidence>
<evidence type="ECO:0000313" key="8">
    <source>
        <dbReference type="Proteomes" id="UP000712673"/>
    </source>
</evidence>
<name>A0A938B0Z8_UNCTE</name>
<dbReference type="GO" id="GO:0046872">
    <property type="term" value="F:metal ion binding"/>
    <property type="evidence" value="ECO:0007669"/>
    <property type="project" value="UniProtKB-KW"/>
</dbReference>
<dbReference type="AlphaFoldDB" id="A0A938B0Z8"/>
<comment type="caution">
    <text evidence="7">The sequence shown here is derived from an EMBL/GenBank/DDBJ whole genome shotgun (WGS) entry which is preliminary data.</text>
</comment>
<gene>
    <name evidence="7" type="ORF">FJZ47_01800</name>
</gene>
<protein>
    <submittedName>
        <fullName evidence="7">(Fe-S)-binding protein</fullName>
    </submittedName>
</protein>
<keyword evidence="2" id="KW-0479">Metal-binding</keyword>
<organism evidence="7 8">
    <name type="scientific">Tectimicrobiota bacterium</name>
    <dbReference type="NCBI Taxonomy" id="2528274"/>
    <lineage>
        <taxon>Bacteria</taxon>
        <taxon>Pseudomonadati</taxon>
        <taxon>Nitrospinota/Tectimicrobiota group</taxon>
        <taxon>Candidatus Tectimicrobiota</taxon>
    </lineage>
</organism>
<dbReference type="InterPro" id="IPR004017">
    <property type="entry name" value="Cys_rich_dom"/>
</dbReference>
<evidence type="ECO:0000256" key="3">
    <source>
        <dbReference type="ARBA" id="ARBA00022737"/>
    </source>
</evidence>
<dbReference type="Pfam" id="PF02754">
    <property type="entry name" value="CCG"/>
    <property type="match status" value="1"/>
</dbReference>
<evidence type="ECO:0000256" key="1">
    <source>
        <dbReference type="ARBA" id="ARBA00022485"/>
    </source>
</evidence>
<keyword evidence="1" id="KW-0004">4Fe-4S</keyword>
<reference evidence="7" key="1">
    <citation type="submission" date="2019-03" db="EMBL/GenBank/DDBJ databases">
        <title>Lake Tanganyika Metagenome-Assembled Genomes (MAGs).</title>
        <authorList>
            <person name="Tran P."/>
        </authorList>
    </citation>
    <scope>NUCLEOTIDE SEQUENCE</scope>
    <source>
        <strain evidence="7">K_DeepCast_65m_m2_066</strain>
    </source>
</reference>
<dbReference type="Proteomes" id="UP000712673">
    <property type="component" value="Unassembled WGS sequence"/>
</dbReference>
<keyword evidence="4" id="KW-0408">Iron</keyword>
<sequence length="95" mass="10301">LLQQIPALQLIPVTDADFCCGAAGIYNITHHELSMRILARKMEHLVAAQPEIIATGNPGCMLQLRTGVQQAALTIPVVHPIELLDASYQAARSQM</sequence>
<keyword evidence="5" id="KW-0411">Iron-sulfur</keyword>
<dbReference type="EMBL" id="VGLS01000028">
    <property type="protein sequence ID" value="MBM3222526.1"/>
    <property type="molecule type" value="Genomic_DNA"/>
</dbReference>
<evidence type="ECO:0000256" key="4">
    <source>
        <dbReference type="ARBA" id="ARBA00023004"/>
    </source>
</evidence>